<evidence type="ECO:0000313" key="2">
    <source>
        <dbReference type="Proteomes" id="UP000246715"/>
    </source>
</evidence>
<accession>A7IVG6</accession>
<organismHost>
    <name type="scientific">Paramecium bursaria</name>
    <dbReference type="NCBI Taxonomy" id="74790"/>
</organismHost>
<protein>
    <submittedName>
        <fullName evidence="1">Uncharacterized protein m786L</fullName>
    </submittedName>
</protein>
<organism evidence="1 2">
    <name type="scientific">Paramecium bursaria Chlorella virus MT325</name>
    <name type="common">PBCV-MT325</name>
    <dbReference type="NCBI Taxonomy" id="346932"/>
    <lineage>
        <taxon>Viruses</taxon>
        <taxon>Varidnaviria</taxon>
        <taxon>Bamfordvirae</taxon>
        <taxon>Nucleocytoviricota</taxon>
        <taxon>Megaviricetes</taxon>
        <taxon>Algavirales</taxon>
        <taxon>Phycodnaviridae</taxon>
        <taxon>Chlorovirus</taxon>
        <taxon>Chlorovirus conductrix</taxon>
        <taxon>Paramecium bursaria Chlorella virus A1</taxon>
    </lineage>
</organism>
<proteinExistence type="predicted"/>
<name>A7IVG6_PBCVM</name>
<gene>
    <name evidence="1" type="primary">m786L</name>
    <name evidence="1" type="ORF">MT325_m786L</name>
</gene>
<dbReference type="EMBL" id="DQ491001">
    <property type="protein sequence ID" value="ABT14340.1"/>
    <property type="molecule type" value="Genomic_DNA"/>
</dbReference>
<evidence type="ECO:0000313" key="1">
    <source>
        <dbReference type="EMBL" id="ABT14340.1"/>
    </source>
</evidence>
<dbReference type="Proteomes" id="UP000246715">
    <property type="component" value="Segment"/>
</dbReference>
<sequence length="82" mass="9154">MRLLVSLAMANGMFTMVGRQSLQTPQWQGPRLLSVICHARLENIHGTRINLFVSTPVHVAFRIPDQIKLGASCVSMQLRGRP</sequence>
<reference evidence="1 2" key="1">
    <citation type="journal article" date="2007" name="Virology">
        <title>Sequence and annotation of the 314-kb MT325 and the 321-kb FR483 viruses that infect Chlorella Pbi.</title>
        <authorList>
            <person name="Fitzgerald L.A."/>
            <person name="Graves M.V."/>
            <person name="Li X."/>
            <person name="Feldblyum T."/>
            <person name="Hartigan J."/>
            <person name="Van Etten J.L."/>
        </authorList>
    </citation>
    <scope>NUCLEOTIDE SEQUENCE [LARGE SCALE GENOMIC DNA]</scope>
    <source>
        <strain evidence="1 2">MT325</strain>
    </source>
</reference>